<dbReference type="Pfam" id="PF03724">
    <property type="entry name" value="META"/>
    <property type="match status" value="1"/>
</dbReference>
<keyword evidence="4" id="KW-1185">Reference proteome</keyword>
<evidence type="ECO:0000256" key="1">
    <source>
        <dbReference type="SAM" id="SignalP"/>
    </source>
</evidence>
<feature type="domain" description="DUF306" evidence="2">
    <location>
        <begin position="157"/>
        <end position="257"/>
    </location>
</feature>
<dbReference type="AlphaFoldDB" id="A0A521DMM8"/>
<dbReference type="EMBL" id="FXTB01000006">
    <property type="protein sequence ID" value="SMO72878.1"/>
    <property type="molecule type" value="Genomic_DNA"/>
</dbReference>
<evidence type="ECO:0000259" key="2">
    <source>
        <dbReference type="Pfam" id="PF03724"/>
    </source>
</evidence>
<sequence length="263" mass="29925">MMKNLLIAATLMLLWACTGIKETSTKQALETNVPSASGNTFERQMKGIEFYASGNNGGWTLEIDFDRVVRFFRANEDSVFEVNIVTLGEGLKGPDATHQVANSEGELNIEIKTKENPFAQEDAFPYHVSLKYIDFKTNTTYEFVGGGEFYGAIALHDIWMLEKMDRDKLKIAQDEQQPYMEIHLDKQKVMGHLGCNAFTADVYFGRKQISFSSVMSTKIGCPVLKLEQQFAKAIGNHTFNYRFENLHLMLENEKDTLIFRKTD</sequence>
<keyword evidence="1" id="KW-0732">Signal</keyword>
<dbReference type="OrthoDB" id="880459at2"/>
<feature type="signal peptide" evidence="1">
    <location>
        <begin position="1"/>
        <end position="20"/>
    </location>
</feature>
<organism evidence="3 4">
    <name type="scientific">Saccharicrinis carchari</name>
    <dbReference type="NCBI Taxonomy" id="1168039"/>
    <lineage>
        <taxon>Bacteria</taxon>
        <taxon>Pseudomonadati</taxon>
        <taxon>Bacteroidota</taxon>
        <taxon>Bacteroidia</taxon>
        <taxon>Marinilabiliales</taxon>
        <taxon>Marinilabiliaceae</taxon>
        <taxon>Saccharicrinis</taxon>
    </lineage>
</organism>
<evidence type="ECO:0000313" key="4">
    <source>
        <dbReference type="Proteomes" id="UP000319040"/>
    </source>
</evidence>
<dbReference type="InterPro" id="IPR038670">
    <property type="entry name" value="HslJ-like_sf"/>
</dbReference>
<dbReference type="Gene3D" id="2.40.128.270">
    <property type="match status" value="1"/>
</dbReference>
<accession>A0A521DMM8</accession>
<dbReference type="RefSeq" id="WP_142533735.1">
    <property type="nucleotide sequence ID" value="NZ_FXTB01000006.1"/>
</dbReference>
<gene>
    <name evidence="3" type="ORF">SAMN06265379_10620</name>
</gene>
<name>A0A521DMM8_SACCC</name>
<reference evidence="3 4" key="1">
    <citation type="submission" date="2017-05" db="EMBL/GenBank/DDBJ databases">
        <authorList>
            <person name="Varghese N."/>
            <person name="Submissions S."/>
        </authorList>
    </citation>
    <scope>NUCLEOTIDE SEQUENCE [LARGE SCALE GENOMIC DNA]</scope>
    <source>
        <strain evidence="3 4">DSM 27040</strain>
    </source>
</reference>
<feature type="chain" id="PRO_5021700687" evidence="1">
    <location>
        <begin position="21"/>
        <end position="263"/>
    </location>
</feature>
<evidence type="ECO:0000313" key="3">
    <source>
        <dbReference type="EMBL" id="SMO72878.1"/>
    </source>
</evidence>
<proteinExistence type="predicted"/>
<dbReference type="InterPro" id="IPR005184">
    <property type="entry name" value="DUF306_Meta_HslJ"/>
</dbReference>
<dbReference type="Proteomes" id="UP000319040">
    <property type="component" value="Unassembled WGS sequence"/>
</dbReference>
<protein>
    <submittedName>
        <fullName evidence="3">META domain-containing protein</fullName>
    </submittedName>
</protein>